<evidence type="ECO:0000256" key="1">
    <source>
        <dbReference type="SAM" id="Phobius"/>
    </source>
</evidence>
<protein>
    <submittedName>
        <fullName evidence="3">Uncharacterized protein</fullName>
    </submittedName>
</protein>
<comment type="caution">
    <text evidence="3">The sequence shown here is derived from an EMBL/GenBank/DDBJ whole genome shotgun (WGS) entry which is preliminary data.</text>
</comment>
<feature type="transmembrane region" description="Helical" evidence="1">
    <location>
        <begin position="341"/>
        <end position="362"/>
    </location>
</feature>
<proteinExistence type="predicted"/>
<feature type="transmembrane region" description="Helical" evidence="1">
    <location>
        <begin position="157"/>
        <end position="175"/>
    </location>
</feature>
<feature type="transmembrane region" description="Helical" evidence="1">
    <location>
        <begin position="20"/>
        <end position="45"/>
    </location>
</feature>
<feature type="transmembrane region" description="Helical" evidence="1">
    <location>
        <begin position="106"/>
        <end position="125"/>
    </location>
</feature>
<dbReference type="RefSeq" id="WP_116421836.1">
    <property type="nucleotide sequence ID" value="NZ_NMUE01000049.1"/>
</dbReference>
<keyword evidence="1" id="KW-0472">Membrane</keyword>
<keyword evidence="1" id="KW-1133">Transmembrane helix</keyword>
<feature type="transmembrane region" description="Helical" evidence="1">
    <location>
        <begin position="230"/>
        <end position="252"/>
    </location>
</feature>
<dbReference type="OrthoDB" id="28443at2157"/>
<feature type="transmembrane region" description="Helical" evidence="1">
    <location>
        <begin position="195"/>
        <end position="218"/>
    </location>
</feature>
<dbReference type="AlphaFoldDB" id="A0A371QXW8"/>
<feature type="transmembrane region" description="Helical" evidence="1">
    <location>
        <begin position="52"/>
        <end position="72"/>
    </location>
</feature>
<dbReference type="EMBL" id="NMUE01000049">
    <property type="protein sequence ID" value="RFA93935.1"/>
    <property type="molecule type" value="Genomic_DNA"/>
</dbReference>
<sequence length="369" mass="40632">MTYPIGYLYPNEFAQPLQWLPVLFSYSLLISGADLLLVAAIAYLFNKLRKTIPLLLIVGLAFYTVVLLGPLADLRNPDRAPLLFAYPQLTPTAVHPGVSLIALQGALIWPLGFIIAVIFTLLYFAPANYQRYLATRNPFYKALSLGIKEHGLGLRTLLKILAVVMLIPMAFWAIYPASLLSTQTSLFIWKNWHTLIPVHFADTFVVATATIILAIWIYGARRIGQNELNGILTIHGVAAISVVALLLLQIALWNSIYGGSPYMAVISQISSWIAPVIVLYIITFIISTIAIKYTPLSLVVPFTGIAAAVINKWNILVRAQYAQRSGLVFLGPEEEILAHEVPIMISIIAAGIFLAIVLSVLFPAGRDHE</sequence>
<evidence type="ECO:0000313" key="4">
    <source>
        <dbReference type="Proteomes" id="UP000256877"/>
    </source>
</evidence>
<dbReference type="Proteomes" id="UP000256877">
    <property type="component" value="Unassembled WGS sequence"/>
</dbReference>
<dbReference type="EMBL" id="NMUF01000060">
    <property type="protein sequence ID" value="RFA95287.1"/>
    <property type="molecule type" value="Genomic_DNA"/>
</dbReference>
<evidence type="ECO:0000313" key="5">
    <source>
        <dbReference type="Proteomes" id="UP000257123"/>
    </source>
</evidence>
<evidence type="ECO:0000313" key="3">
    <source>
        <dbReference type="EMBL" id="RFA95287.1"/>
    </source>
</evidence>
<reference evidence="4 5" key="1">
    <citation type="submission" date="2017-07" db="EMBL/GenBank/DDBJ databases">
        <title>Draft genome sequence of aerobic hyperthermophilic archaea, Pyrobaculum aerophilum YKB31 and YKB32.</title>
        <authorList>
            <person name="Mochizuki T."/>
            <person name="Berliner A.J."/>
            <person name="Yoshida-Takashima Y."/>
            <person name="Takaki Y."/>
            <person name="Nunoura T."/>
            <person name="Takai K."/>
        </authorList>
    </citation>
    <scope>NUCLEOTIDE SEQUENCE [LARGE SCALE GENOMIC DNA]</scope>
    <source>
        <strain evidence="2 5">YKB31</strain>
        <strain evidence="3 4">YKB32</strain>
    </source>
</reference>
<name>A0A371QXW8_9CREN</name>
<feature type="transmembrane region" description="Helical" evidence="1">
    <location>
        <begin position="298"/>
        <end position="321"/>
    </location>
</feature>
<gene>
    <name evidence="2" type="ORF">CGL51_11680</name>
    <name evidence="3" type="ORF">CGL52_13065</name>
</gene>
<dbReference type="Proteomes" id="UP000257123">
    <property type="component" value="Unassembled WGS sequence"/>
</dbReference>
<organism evidence="3 4">
    <name type="scientific">Pyrobaculum aerophilum</name>
    <dbReference type="NCBI Taxonomy" id="13773"/>
    <lineage>
        <taxon>Archaea</taxon>
        <taxon>Thermoproteota</taxon>
        <taxon>Thermoprotei</taxon>
        <taxon>Thermoproteales</taxon>
        <taxon>Thermoproteaceae</taxon>
        <taxon>Pyrobaculum</taxon>
    </lineage>
</organism>
<keyword evidence="1" id="KW-0812">Transmembrane</keyword>
<feature type="transmembrane region" description="Helical" evidence="1">
    <location>
        <begin position="272"/>
        <end position="291"/>
    </location>
</feature>
<accession>A0A371QXW8</accession>
<evidence type="ECO:0000313" key="2">
    <source>
        <dbReference type="EMBL" id="RFA93935.1"/>
    </source>
</evidence>